<dbReference type="SUPFAM" id="SSF53383">
    <property type="entry name" value="PLP-dependent transferases"/>
    <property type="match status" value="1"/>
</dbReference>
<reference evidence="2 3" key="1">
    <citation type="submission" date="2019-03" db="EMBL/GenBank/DDBJ databases">
        <title>Genomics of glacier-inhabiting Cryobacterium strains.</title>
        <authorList>
            <person name="Liu Q."/>
            <person name="Xin Y.-H."/>
        </authorList>
    </citation>
    <scope>NUCLEOTIDE SEQUENCE [LARGE SCALE GENOMIC DNA]</scope>
    <source>
        <strain evidence="2 3">Sr39</strain>
    </source>
</reference>
<dbReference type="InterPro" id="IPR000192">
    <property type="entry name" value="Aminotrans_V_dom"/>
</dbReference>
<dbReference type="InterPro" id="IPR015424">
    <property type="entry name" value="PyrdxlP-dep_Trfase"/>
</dbReference>
<dbReference type="OrthoDB" id="4743071at2"/>
<dbReference type="Gene3D" id="3.90.1150.10">
    <property type="entry name" value="Aspartate Aminotransferase, domain 1"/>
    <property type="match status" value="1"/>
</dbReference>
<dbReference type="AlphaFoldDB" id="A0A4R9ACS3"/>
<dbReference type="RefSeq" id="WP_134516614.1">
    <property type="nucleotide sequence ID" value="NZ_SOHJ01000014.1"/>
</dbReference>
<dbReference type="Pfam" id="PF00266">
    <property type="entry name" value="Aminotran_5"/>
    <property type="match status" value="1"/>
</dbReference>
<dbReference type="InterPro" id="IPR015422">
    <property type="entry name" value="PyrdxlP-dep_Trfase_small"/>
</dbReference>
<name>A0A4R9ACS3_9MICO</name>
<dbReference type="Proteomes" id="UP000298170">
    <property type="component" value="Unassembled WGS sequence"/>
</dbReference>
<evidence type="ECO:0000313" key="2">
    <source>
        <dbReference type="EMBL" id="TFD57273.1"/>
    </source>
</evidence>
<keyword evidence="2" id="KW-0032">Aminotransferase</keyword>
<evidence type="ECO:0000313" key="3">
    <source>
        <dbReference type="Proteomes" id="UP000298170"/>
    </source>
</evidence>
<evidence type="ECO:0000259" key="1">
    <source>
        <dbReference type="Pfam" id="PF00266"/>
    </source>
</evidence>
<dbReference type="Gene3D" id="3.40.640.10">
    <property type="entry name" value="Type I PLP-dependent aspartate aminotransferase-like (Major domain)"/>
    <property type="match status" value="1"/>
</dbReference>
<comment type="caution">
    <text evidence="2">The sequence shown here is derived from an EMBL/GenBank/DDBJ whole genome shotgun (WGS) entry which is preliminary data.</text>
</comment>
<organism evidence="2 3">
    <name type="scientific">Cryobacterium suzukii</name>
    <dbReference type="NCBI Taxonomy" id="1259198"/>
    <lineage>
        <taxon>Bacteria</taxon>
        <taxon>Bacillati</taxon>
        <taxon>Actinomycetota</taxon>
        <taxon>Actinomycetes</taxon>
        <taxon>Micrococcales</taxon>
        <taxon>Microbacteriaceae</taxon>
        <taxon>Cryobacterium</taxon>
    </lineage>
</organism>
<feature type="domain" description="Aminotransferase class V" evidence="1">
    <location>
        <begin position="59"/>
        <end position="228"/>
    </location>
</feature>
<gene>
    <name evidence="2" type="ORF">E3T39_14790</name>
</gene>
<accession>A0A4R9ACS3</accession>
<keyword evidence="3" id="KW-1185">Reference proteome</keyword>
<dbReference type="InterPro" id="IPR015421">
    <property type="entry name" value="PyrdxlP-dep_Trfase_major"/>
</dbReference>
<dbReference type="PANTHER" id="PTHR43586">
    <property type="entry name" value="CYSTEINE DESULFURASE"/>
    <property type="match status" value="1"/>
</dbReference>
<dbReference type="EMBL" id="SOHJ01000014">
    <property type="protein sequence ID" value="TFD57273.1"/>
    <property type="molecule type" value="Genomic_DNA"/>
</dbReference>
<dbReference type="PANTHER" id="PTHR43586:SF15">
    <property type="entry name" value="BLR3095 PROTEIN"/>
    <property type="match status" value="1"/>
</dbReference>
<keyword evidence="2" id="KW-0808">Transferase</keyword>
<sequence>MTSLQNFTDGFRNEPGYLDFGRVGPLSEVVMAETLGQNEVLSRARFGSLDHLTEQDLRARTAVSALTGFTPDQVVLQPNTSSGLMQAMFGLTGSVLLSAGDFPSVPFAAVRAAEALNVVTPVWLETERGRVTPGQIRDQLTPAVAAVAVCLVDSRTGYRADLDGIRQVIGDRLLIVDAIQGFGVVDAAFEAADVVASGGQKWTRAGWGTGFLALSERALERLVPVYSGYVGTDIAEPWDEVTPPSYSARAFRITNGDAIAQARFAAALEQTADVGVDVVQAAMNDNVSQIIELVDEFVIDLVSPRDVRERAGIVVLAPPAELLTTLVASLHNHGITATTRGTTVRLSVHAALDPDTVTMLKGALTAYALTATY</sequence>
<protein>
    <submittedName>
        <fullName evidence="2">Aminotransferase class V-fold PLP-dependent enzyme</fullName>
    </submittedName>
</protein>
<dbReference type="GO" id="GO:0008483">
    <property type="term" value="F:transaminase activity"/>
    <property type="evidence" value="ECO:0007669"/>
    <property type="project" value="UniProtKB-KW"/>
</dbReference>
<proteinExistence type="predicted"/>